<dbReference type="Gene3D" id="3.30.470.10">
    <property type="match status" value="1"/>
</dbReference>
<evidence type="ECO:0000256" key="6">
    <source>
        <dbReference type="ARBA" id="ARBA00022576"/>
    </source>
</evidence>
<evidence type="ECO:0000256" key="7">
    <source>
        <dbReference type="ARBA" id="ARBA00022605"/>
    </source>
</evidence>
<dbReference type="InterPro" id="IPR036038">
    <property type="entry name" value="Aminotransferase-like"/>
</dbReference>
<evidence type="ECO:0000256" key="4">
    <source>
        <dbReference type="ARBA" id="ARBA00005072"/>
    </source>
</evidence>
<dbReference type="EMBL" id="CP064789">
    <property type="protein sequence ID" value="QSG11218.1"/>
    <property type="molecule type" value="Genomic_DNA"/>
</dbReference>
<reference evidence="16" key="1">
    <citation type="submission" date="2020-11" db="EMBL/GenBank/DDBJ databases">
        <title>Carbohydrate-dependent, anaerobic sulfur respiration: A novel catabolism in halophilic archaea.</title>
        <authorList>
            <person name="Sorokin D.Y."/>
            <person name="Messina E."/>
            <person name="Smedile F."/>
            <person name="La Cono V."/>
            <person name="Hallsworth J.E."/>
            <person name="Yakimov M.M."/>
        </authorList>
    </citation>
    <scope>NUCLEOTIDE SEQUENCE</scope>
    <source>
        <strain evidence="16">HSR-Bgl</strain>
    </source>
</reference>
<evidence type="ECO:0000256" key="10">
    <source>
        <dbReference type="ARBA" id="ARBA00023304"/>
    </source>
</evidence>
<comment type="catalytic activity">
    <reaction evidence="13 14">
        <text>L-leucine + 2-oxoglutarate = 4-methyl-2-oxopentanoate + L-glutamate</text>
        <dbReference type="Rhea" id="RHEA:18321"/>
        <dbReference type="ChEBI" id="CHEBI:16810"/>
        <dbReference type="ChEBI" id="CHEBI:17865"/>
        <dbReference type="ChEBI" id="CHEBI:29985"/>
        <dbReference type="ChEBI" id="CHEBI:57427"/>
        <dbReference type="EC" id="2.6.1.42"/>
    </reaction>
</comment>
<comment type="pathway">
    <text evidence="4 14">Amino-acid biosynthesis; L-leucine biosynthesis; L-leucine from 3-methyl-2-oxobutanoate: step 4/4.</text>
</comment>
<evidence type="ECO:0000313" key="16">
    <source>
        <dbReference type="EMBL" id="QSG11218.1"/>
    </source>
</evidence>
<proteinExistence type="inferred from homology"/>
<gene>
    <name evidence="14 16" type="primary">ilvE</name>
    <name evidence="16" type="ORF">HSBGL_0785</name>
</gene>
<dbReference type="Proteomes" id="UP000663305">
    <property type="component" value="Chromosome"/>
</dbReference>
<dbReference type="InterPro" id="IPR043132">
    <property type="entry name" value="BCAT-like_C"/>
</dbReference>
<keyword evidence="7 14" id="KW-0028">Amino-acid biosynthesis</keyword>
<dbReference type="InterPro" id="IPR005785">
    <property type="entry name" value="B_amino_transI"/>
</dbReference>
<keyword evidence="10 14" id="KW-0100">Branched-chain amino acid biosynthesis</keyword>
<evidence type="ECO:0000313" key="17">
    <source>
        <dbReference type="Proteomes" id="UP000663305"/>
    </source>
</evidence>
<evidence type="ECO:0000256" key="15">
    <source>
        <dbReference type="SAM" id="MobiDB-lite"/>
    </source>
</evidence>
<dbReference type="Pfam" id="PF01063">
    <property type="entry name" value="Aminotran_4"/>
    <property type="match status" value="1"/>
</dbReference>
<dbReference type="UniPathway" id="UPA00048">
    <property type="reaction ID" value="UER00073"/>
</dbReference>
<comment type="pathway">
    <text evidence="2 14">Amino-acid biosynthesis; L-isoleucine biosynthesis; L-isoleucine from 2-oxobutanoate: step 4/4.</text>
</comment>
<comment type="similarity">
    <text evidence="5 14">Belongs to the class-IV pyridoxal-phosphate-dependent aminotransferase family.</text>
</comment>
<keyword evidence="16" id="KW-0456">Lyase</keyword>
<dbReference type="GO" id="GO:0016829">
    <property type="term" value="F:lyase activity"/>
    <property type="evidence" value="ECO:0007669"/>
    <property type="project" value="UniProtKB-KW"/>
</dbReference>
<evidence type="ECO:0000256" key="11">
    <source>
        <dbReference type="ARBA" id="ARBA00048212"/>
    </source>
</evidence>
<dbReference type="InterPro" id="IPR033939">
    <property type="entry name" value="BCAT_family"/>
</dbReference>
<keyword evidence="6 14" id="KW-0032">Aminotransferase</keyword>
<dbReference type="EC" id="2.6.1.42" evidence="14"/>
<dbReference type="GO" id="GO:0009098">
    <property type="term" value="P:L-leucine biosynthetic process"/>
    <property type="evidence" value="ECO:0007669"/>
    <property type="project" value="UniProtKB-UniPathway"/>
</dbReference>
<dbReference type="PANTHER" id="PTHR42743">
    <property type="entry name" value="AMINO-ACID AMINOTRANSFERASE"/>
    <property type="match status" value="1"/>
</dbReference>
<dbReference type="AlphaFoldDB" id="A0A897NFA1"/>
<sequence length="342" mass="38073">METVNVLNTPTHWVRHARRDDATRDAQSGGRSMSDRPEMFDGVEEIWLDGEFVDFEDAQIHVLTHALHYGTGVFEGVRCYDTDRGPAIFRWEEHLDRLYSSAEVYDIDIPYTKAELDEATRELIDRENLDSGYIRPIAFYGYGPLGLNPQQSPVQVALAVWPWGAYLGDEALEEGVDVAVSSWRKYSSSQIPTNAKTTGTYVNSVLASLEAKGNGYEEAIVLNKEGNVAEGPGENLFLVRDGELYTTGLAESILDGITRRTVIELAEELGYTVHDDATISRGELYTADELFFSGTAAEITPIRTVDDNEIGTGTKGPVTDEIQQRFFEVVEEGQPEAWFTPV</sequence>
<comment type="pathway">
    <text evidence="3 14">Amino-acid biosynthesis; L-valine biosynthesis; L-valine from pyruvate: step 4/4.</text>
</comment>
<evidence type="ECO:0000256" key="12">
    <source>
        <dbReference type="ARBA" id="ARBA00048798"/>
    </source>
</evidence>
<evidence type="ECO:0000256" key="9">
    <source>
        <dbReference type="ARBA" id="ARBA00022898"/>
    </source>
</evidence>
<comment type="function">
    <text evidence="14">Acts on leucine, isoleucine and valine.</text>
</comment>
<comment type="catalytic activity">
    <reaction evidence="11 14">
        <text>L-valine + 2-oxoglutarate = 3-methyl-2-oxobutanoate + L-glutamate</text>
        <dbReference type="Rhea" id="RHEA:24813"/>
        <dbReference type="ChEBI" id="CHEBI:11851"/>
        <dbReference type="ChEBI" id="CHEBI:16810"/>
        <dbReference type="ChEBI" id="CHEBI:29985"/>
        <dbReference type="ChEBI" id="CHEBI:57762"/>
        <dbReference type="EC" id="2.6.1.42"/>
    </reaction>
</comment>
<dbReference type="GO" id="GO:0004084">
    <property type="term" value="F:branched-chain-amino-acid transaminase activity"/>
    <property type="evidence" value="ECO:0007669"/>
    <property type="project" value="UniProtKB-EC"/>
</dbReference>
<comment type="catalytic activity">
    <reaction evidence="12 14">
        <text>L-isoleucine + 2-oxoglutarate = (S)-3-methyl-2-oxopentanoate + L-glutamate</text>
        <dbReference type="Rhea" id="RHEA:24801"/>
        <dbReference type="ChEBI" id="CHEBI:16810"/>
        <dbReference type="ChEBI" id="CHEBI:29985"/>
        <dbReference type="ChEBI" id="CHEBI:35146"/>
        <dbReference type="ChEBI" id="CHEBI:58045"/>
        <dbReference type="EC" id="2.6.1.42"/>
    </reaction>
</comment>
<dbReference type="PANTHER" id="PTHR42743:SF11">
    <property type="entry name" value="AMINODEOXYCHORISMATE LYASE"/>
    <property type="match status" value="1"/>
</dbReference>
<dbReference type="GO" id="GO:0009099">
    <property type="term" value="P:L-valine biosynthetic process"/>
    <property type="evidence" value="ECO:0007669"/>
    <property type="project" value="UniProtKB-UniPathway"/>
</dbReference>
<name>A0A897NFA1_9EURY</name>
<dbReference type="InterPro" id="IPR050571">
    <property type="entry name" value="Class-IV_PLP-Dep_Aminotrnsfr"/>
</dbReference>
<dbReference type="GO" id="GO:0009097">
    <property type="term" value="P:isoleucine biosynthetic process"/>
    <property type="evidence" value="ECO:0007669"/>
    <property type="project" value="UniProtKB-UniPathway"/>
</dbReference>
<dbReference type="NCBIfam" id="TIGR01122">
    <property type="entry name" value="ilvE_I"/>
    <property type="match status" value="1"/>
</dbReference>
<organism evidence="16 17">
    <name type="scientific">Halapricum desulfuricans</name>
    <dbReference type="NCBI Taxonomy" id="2841257"/>
    <lineage>
        <taxon>Archaea</taxon>
        <taxon>Methanobacteriati</taxon>
        <taxon>Methanobacteriota</taxon>
        <taxon>Stenosarchaea group</taxon>
        <taxon>Halobacteria</taxon>
        <taxon>Halobacteriales</taxon>
        <taxon>Haloarculaceae</taxon>
        <taxon>Halapricum</taxon>
    </lineage>
</organism>
<evidence type="ECO:0000256" key="13">
    <source>
        <dbReference type="ARBA" id="ARBA00049229"/>
    </source>
</evidence>
<dbReference type="UniPathway" id="UPA00047">
    <property type="reaction ID" value="UER00058"/>
</dbReference>
<dbReference type="SUPFAM" id="SSF56752">
    <property type="entry name" value="D-aminoacid aminotransferase-like PLP-dependent enzymes"/>
    <property type="match status" value="1"/>
</dbReference>
<dbReference type="UniPathway" id="UPA00049">
    <property type="reaction ID" value="UER00062"/>
</dbReference>
<keyword evidence="8 14" id="KW-0808">Transferase</keyword>
<dbReference type="InterPro" id="IPR043131">
    <property type="entry name" value="BCAT-like_N"/>
</dbReference>
<evidence type="ECO:0000256" key="3">
    <source>
        <dbReference type="ARBA" id="ARBA00004931"/>
    </source>
</evidence>
<dbReference type="NCBIfam" id="NF005146">
    <property type="entry name" value="PRK06606.1"/>
    <property type="match status" value="1"/>
</dbReference>
<evidence type="ECO:0000256" key="8">
    <source>
        <dbReference type="ARBA" id="ARBA00022679"/>
    </source>
</evidence>
<dbReference type="FunFam" id="3.20.10.10:FF:000002">
    <property type="entry name" value="D-alanine aminotransferase"/>
    <property type="match status" value="1"/>
</dbReference>
<comment type="cofactor">
    <cofactor evidence="1 14">
        <name>pyridoxal 5'-phosphate</name>
        <dbReference type="ChEBI" id="CHEBI:597326"/>
    </cofactor>
</comment>
<dbReference type="CDD" id="cd01557">
    <property type="entry name" value="BCAT_beta_family"/>
    <property type="match status" value="1"/>
</dbReference>
<protein>
    <recommendedName>
        <fullName evidence="14">Branched-chain-amino-acid aminotransferase</fullName>
        <shortName evidence="14">BCAT</shortName>
        <ecNumber evidence="14">2.6.1.42</ecNumber>
    </recommendedName>
</protein>
<dbReference type="Gene3D" id="3.20.10.10">
    <property type="entry name" value="D-amino Acid Aminotransferase, subunit A, domain 2"/>
    <property type="match status" value="1"/>
</dbReference>
<accession>A0A897NFA1</accession>
<evidence type="ECO:0000256" key="5">
    <source>
        <dbReference type="ARBA" id="ARBA00009320"/>
    </source>
</evidence>
<evidence type="ECO:0000256" key="1">
    <source>
        <dbReference type="ARBA" id="ARBA00001933"/>
    </source>
</evidence>
<feature type="region of interest" description="Disordered" evidence="15">
    <location>
        <begin position="17"/>
        <end position="37"/>
    </location>
</feature>
<evidence type="ECO:0000256" key="2">
    <source>
        <dbReference type="ARBA" id="ARBA00004824"/>
    </source>
</evidence>
<dbReference type="InterPro" id="IPR001544">
    <property type="entry name" value="Aminotrans_IV"/>
</dbReference>
<evidence type="ECO:0000256" key="14">
    <source>
        <dbReference type="RuleBase" id="RU364094"/>
    </source>
</evidence>
<keyword evidence="9 14" id="KW-0663">Pyridoxal phosphate</keyword>